<protein>
    <submittedName>
        <fullName evidence="3">Prepilin-type cleavage/methylation domain-containing protein</fullName>
    </submittedName>
</protein>
<dbReference type="Pfam" id="PF07963">
    <property type="entry name" value="N_methyl"/>
    <property type="match status" value="1"/>
</dbReference>
<dbReference type="PROSITE" id="PS00409">
    <property type="entry name" value="PROKAR_NTER_METHYL"/>
    <property type="match status" value="1"/>
</dbReference>
<evidence type="ECO:0000313" key="4">
    <source>
        <dbReference type="Proteomes" id="UP000228621"/>
    </source>
</evidence>
<keyword evidence="2" id="KW-1133">Transmembrane helix</keyword>
<comment type="caution">
    <text evidence="3">The sequence shown here is derived from an EMBL/GenBank/DDBJ whole genome shotgun (WGS) entry which is preliminary data.</text>
</comment>
<dbReference type="Gene3D" id="3.30.700.10">
    <property type="entry name" value="Glycoprotein, Type 4 Pilin"/>
    <property type="match status" value="1"/>
</dbReference>
<dbReference type="AlphaFoldDB" id="A0A2A5JT24"/>
<dbReference type="RefSeq" id="WP_099641330.1">
    <property type="nucleotide sequence ID" value="NZ_JAQPZX010000004.1"/>
</dbReference>
<dbReference type="GO" id="GO:0015628">
    <property type="term" value="P:protein secretion by the type II secretion system"/>
    <property type="evidence" value="ECO:0007669"/>
    <property type="project" value="InterPro"/>
</dbReference>
<feature type="transmembrane region" description="Helical" evidence="2">
    <location>
        <begin position="12"/>
        <end position="34"/>
    </location>
</feature>
<dbReference type="OrthoDB" id="5296638at2"/>
<reference evidence="4" key="1">
    <citation type="journal article" date="2019" name="Genome Announc.">
        <title>Draft Genome Sequence of Pseudoalteromonas piscicida Strain 36Y ROTHPW, an Hypersaline Seawater Isolate from the South Coast of Sonora, Mexico.</title>
        <authorList>
            <person name="Sanchez-Diaz R."/>
            <person name="Molina-Garza Z.J."/>
            <person name="Cruz-Suarez L.E."/>
            <person name="Selvin J."/>
            <person name="Kiran G.S."/>
            <person name="Ibarra-Gamez J.C."/>
            <person name="Gomez-Gil B."/>
            <person name="Galaviz-Silva L."/>
        </authorList>
    </citation>
    <scope>NUCLEOTIDE SEQUENCE [LARGE SCALE GENOMIC DNA]</scope>
    <source>
        <strain evidence="4">36Y_RITHPW</strain>
    </source>
</reference>
<keyword evidence="1" id="KW-0488">Methylation</keyword>
<organism evidence="3 4">
    <name type="scientific">Pseudoalteromonas piscicida</name>
    <dbReference type="NCBI Taxonomy" id="43662"/>
    <lineage>
        <taxon>Bacteria</taxon>
        <taxon>Pseudomonadati</taxon>
        <taxon>Pseudomonadota</taxon>
        <taxon>Gammaproteobacteria</taxon>
        <taxon>Alteromonadales</taxon>
        <taxon>Pseudoalteromonadaceae</taxon>
        <taxon>Pseudoalteromonas</taxon>
    </lineage>
</organism>
<keyword evidence="2" id="KW-0812">Transmembrane</keyword>
<dbReference type="InterPro" id="IPR012902">
    <property type="entry name" value="N_methyl_site"/>
</dbReference>
<dbReference type="InterPro" id="IPR031982">
    <property type="entry name" value="PilE-like"/>
</dbReference>
<dbReference type="InterPro" id="IPR045584">
    <property type="entry name" value="Pilin-like"/>
</dbReference>
<keyword evidence="2" id="KW-0472">Membrane</keyword>
<name>A0A2A5JT24_PSEO7</name>
<dbReference type="Proteomes" id="UP000228621">
    <property type="component" value="Unassembled WGS sequence"/>
</dbReference>
<accession>A0A2A5JT24</accession>
<gene>
    <name evidence="3" type="ORF">CEX98_06680</name>
</gene>
<dbReference type="PRINTS" id="PR00813">
    <property type="entry name" value="BCTERIALGSPG"/>
</dbReference>
<dbReference type="EMBL" id="NKHF01000028">
    <property type="protein sequence ID" value="PCK32550.1"/>
    <property type="molecule type" value="Genomic_DNA"/>
</dbReference>
<dbReference type="GO" id="GO:0015627">
    <property type="term" value="C:type II protein secretion system complex"/>
    <property type="evidence" value="ECO:0007669"/>
    <property type="project" value="InterPro"/>
</dbReference>
<sequence length="145" mass="15931">MRKSRSNVSATKGFTLIEVMIVVVIIGILSAIAYPNYTEYVRRGARADAMTLLLDAANKQEQFFVDNRAYSDDLEAIGVPTTTENGYFTITLQNVTADTFRVVATATAGPVQGDQDCPAFTIDELGVRGIAGETNQDQIDRCWER</sequence>
<proteinExistence type="predicted"/>
<dbReference type="Pfam" id="PF16732">
    <property type="entry name" value="ComP_DUS"/>
    <property type="match status" value="1"/>
</dbReference>
<evidence type="ECO:0000313" key="3">
    <source>
        <dbReference type="EMBL" id="PCK32550.1"/>
    </source>
</evidence>
<keyword evidence="4" id="KW-1185">Reference proteome</keyword>
<dbReference type="NCBIfam" id="TIGR02532">
    <property type="entry name" value="IV_pilin_GFxxxE"/>
    <property type="match status" value="1"/>
</dbReference>
<dbReference type="InterPro" id="IPR000983">
    <property type="entry name" value="Bac_GSPG_pilin"/>
</dbReference>
<evidence type="ECO:0000256" key="2">
    <source>
        <dbReference type="SAM" id="Phobius"/>
    </source>
</evidence>
<dbReference type="GO" id="GO:0043683">
    <property type="term" value="P:type IV pilus assembly"/>
    <property type="evidence" value="ECO:0007669"/>
    <property type="project" value="InterPro"/>
</dbReference>
<dbReference type="SUPFAM" id="SSF54523">
    <property type="entry name" value="Pili subunits"/>
    <property type="match status" value="1"/>
</dbReference>
<evidence type="ECO:0000256" key="1">
    <source>
        <dbReference type="ARBA" id="ARBA00022481"/>
    </source>
</evidence>